<gene>
    <name evidence="1" type="ORF">N7494_005776</name>
</gene>
<evidence type="ECO:0000313" key="2">
    <source>
        <dbReference type="Proteomes" id="UP001220324"/>
    </source>
</evidence>
<sequence length="65" mass="7501">MRKNLILPVLSSTKRLCVAADEIPLQHLNSRLLVFGLPKEHRRLTRHTSKAADGVTLRVIKRRLY</sequence>
<dbReference type="AlphaFoldDB" id="A0AAD6CXS3"/>
<evidence type="ECO:0000313" key="1">
    <source>
        <dbReference type="EMBL" id="KAJ5540700.1"/>
    </source>
</evidence>
<name>A0AAD6CXS3_9EURO</name>
<comment type="caution">
    <text evidence="1">The sequence shown here is derived from an EMBL/GenBank/DDBJ whole genome shotgun (WGS) entry which is preliminary data.</text>
</comment>
<organism evidence="1 2">
    <name type="scientific">Penicillium frequentans</name>
    <dbReference type="NCBI Taxonomy" id="3151616"/>
    <lineage>
        <taxon>Eukaryota</taxon>
        <taxon>Fungi</taxon>
        <taxon>Dikarya</taxon>
        <taxon>Ascomycota</taxon>
        <taxon>Pezizomycotina</taxon>
        <taxon>Eurotiomycetes</taxon>
        <taxon>Eurotiomycetidae</taxon>
        <taxon>Eurotiales</taxon>
        <taxon>Aspergillaceae</taxon>
        <taxon>Penicillium</taxon>
    </lineage>
</organism>
<dbReference type="EMBL" id="JAQIZZ010000005">
    <property type="protein sequence ID" value="KAJ5540700.1"/>
    <property type="molecule type" value="Genomic_DNA"/>
</dbReference>
<protein>
    <submittedName>
        <fullName evidence="1">Uncharacterized protein</fullName>
    </submittedName>
</protein>
<dbReference type="Proteomes" id="UP001220324">
    <property type="component" value="Unassembled WGS sequence"/>
</dbReference>
<reference evidence="1 2" key="1">
    <citation type="journal article" date="2023" name="IMA Fungus">
        <title>Comparative genomic study of the Penicillium genus elucidates a diverse pangenome and 15 lateral gene transfer events.</title>
        <authorList>
            <person name="Petersen C."/>
            <person name="Sorensen T."/>
            <person name="Nielsen M.R."/>
            <person name="Sondergaard T.E."/>
            <person name="Sorensen J.L."/>
            <person name="Fitzpatrick D.A."/>
            <person name="Frisvad J.C."/>
            <person name="Nielsen K.L."/>
        </authorList>
    </citation>
    <scope>NUCLEOTIDE SEQUENCE [LARGE SCALE GENOMIC DNA]</scope>
    <source>
        <strain evidence="1 2">IBT 35679</strain>
    </source>
</reference>
<accession>A0AAD6CXS3</accession>
<keyword evidence="2" id="KW-1185">Reference proteome</keyword>
<proteinExistence type="predicted"/>